<organism evidence="2 3">
    <name type="scientific">Mucilaginibacter gynuensis</name>
    <dbReference type="NCBI Taxonomy" id="1302236"/>
    <lineage>
        <taxon>Bacteria</taxon>
        <taxon>Pseudomonadati</taxon>
        <taxon>Bacteroidota</taxon>
        <taxon>Sphingobacteriia</taxon>
        <taxon>Sphingobacteriales</taxon>
        <taxon>Sphingobacteriaceae</taxon>
        <taxon>Mucilaginibacter</taxon>
    </lineage>
</organism>
<protein>
    <submittedName>
        <fullName evidence="2">Cell envelope integrity protein CreD</fullName>
    </submittedName>
</protein>
<feature type="transmembrane region" description="Helical" evidence="1">
    <location>
        <begin position="422"/>
        <end position="440"/>
    </location>
</feature>
<dbReference type="PANTHER" id="PTHR30092:SF0">
    <property type="entry name" value="INNER MEMBRANE PROTEIN CRED"/>
    <property type="match status" value="1"/>
</dbReference>
<accession>A0ABP8G9A5</accession>
<dbReference type="EMBL" id="BAABFT010000004">
    <property type="protein sequence ID" value="GAA4319634.1"/>
    <property type="molecule type" value="Genomic_DNA"/>
</dbReference>
<dbReference type="PANTHER" id="PTHR30092">
    <property type="entry name" value="INNER MEMBRANE PROTEIN CRED"/>
    <property type="match status" value="1"/>
</dbReference>
<keyword evidence="1" id="KW-0812">Transmembrane</keyword>
<dbReference type="InterPro" id="IPR010364">
    <property type="entry name" value="Uncharacterised_IM_CreD"/>
</dbReference>
<keyword evidence="1" id="KW-1133">Transmembrane helix</keyword>
<sequence length="449" mass="50799">MFEQPQKPKTTDWLKESVTFKLIFICVLALVLLIPSVFIQNLISERAVRQEEVISKVSDTWSGSQQVNGPVLVIPYKKNENYIDTSRRQTVRQVIDYLYILPDGLNYKANVKGELLHRGIFKVVVYNTDIKVSGNFSKTDISALGIASDQLMLDKAIITFGVSDLKGLKNNPVIKAAGQSLNSEPSYSDQSVFENGLQARINLTNVTDNAFTFNYDLQLKGSQQLYFLHLGKVTDVQSAGNWATPSFDGRYLPDDRKVDKNGFSAKWRMLYYNRPFPQQWVGDSHLLDDKKKQADATFGIKLQLPVDEYQKTMRTSKYSLLIILLSFISLFLTELIGKQKVHAFNYILIGAAMVIYYTLLLSFSEQIGFNWAYLVASGATICLISVFIASLLKNKKAAALFALILSVFYTFIFVIIQLEDLALMVGSVALFIIIAILMYVSRRIDWDKQ</sequence>
<comment type="caution">
    <text evidence="2">The sequence shown here is derived from an EMBL/GenBank/DDBJ whole genome shotgun (WGS) entry which is preliminary data.</text>
</comment>
<dbReference type="NCBIfam" id="NF008712">
    <property type="entry name" value="PRK11715.1-1"/>
    <property type="match status" value="1"/>
</dbReference>
<evidence type="ECO:0000313" key="3">
    <source>
        <dbReference type="Proteomes" id="UP001500582"/>
    </source>
</evidence>
<dbReference type="PIRSF" id="PIRSF004548">
    <property type="entry name" value="CreD"/>
    <property type="match status" value="1"/>
</dbReference>
<keyword evidence="1" id="KW-0472">Membrane</keyword>
<dbReference type="Pfam" id="PF06123">
    <property type="entry name" value="CreD"/>
    <property type="match status" value="1"/>
</dbReference>
<feature type="transmembrane region" description="Helical" evidence="1">
    <location>
        <begin position="343"/>
        <end position="359"/>
    </location>
</feature>
<feature type="transmembrane region" description="Helical" evidence="1">
    <location>
        <begin position="20"/>
        <end position="39"/>
    </location>
</feature>
<feature type="transmembrane region" description="Helical" evidence="1">
    <location>
        <begin position="371"/>
        <end position="392"/>
    </location>
</feature>
<reference evidence="3" key="1">
    <citation type="journal article" date="2019" name="Int. J. Syst. Evol. Microbiol.">
        <title>The Global Catalogue of Microorganisms (GCM) 10K type strain sequencing project: providing services to taxonomists for standard genome sequencing and annotation.</title>
        <authorList>
            <consortium name="The Broad Institute Genomics Platform"/>
            <consortium name="The Broad Institute Genome Sequencing Center for Infectious Disease"/>
            <person name="Wu L."/>
            <person name="Ma J."/>
        </authorList>
    </citation>
    <scope>NUCLEOTIDE SEQUENCE [LARGE SCALE GENOMIC DNA]</scope>
    <source>
        <strain evidence="3">JCM 17705</strain>
    </source>
</reference>
<proteinExistence type="predicted"/>
<feature type="transmembrane region" description="Helical" evidence="1">
    <location>
        <begin position="318"/>
        <end position="336"/>
    </location>
</feature>
<dbReference type="Proteomes" id="UP001500582">
    <property type="component" value="Unassembled WGS sequence"/>
</dbReference>
<feature type="transmembrane region" description="Helical" evidence="1">
    <location>
        <begin position="399"/>
        <end position="416"/>
    </location>
</feature>
<evidence type="ECO:0000256" key="1">
    <source>
        <dbReference type="SAM" id="Phobius"/>
    </source>
</evidence>
<keyword evidence="3" id="KW-1185">Reference proteome</keyword>
<name>A0ABP8G9A5_9SPHI</name>
<gene>
    <name evidence="2" type="primary">creD</name>
    <name evidence="2" type="ORF">GCM10023149_18460</name>
</gene>
<evidence type="ECO:0000313" key="2">
    <source>
        <dbReference type="EMBL" id="GAA4319634.1"/>
    </source>
</evidence>
<dbReference type="RefSeq" id="WP_345210758.1">
    <property type="nucleotide sequence ID" value="NZ_BAABFT010000004.1"/>
</dbReference>